<feature type="domain" description="Predicted membrane protein YciQ-like C-terminal" evidence="4">
    <location>
        <begin position="271"/>
        <end position="546"/>
    </location>
</feature>
<evidence type="ECO:0000259" key="4">
    <source>
        <dbReference type="Pfam" id="PF20990"/>
    </source>
</evidence>
<evidence type="ECO:0000313" key="5">
    <source>
        <dbReference type="EMBL" id="MFD2255685.1"/>
    </source>
</evidence>
<evidence type="ECO:0000313" key="6">
    <source>
        <dbReference type="Proteomes" id="UP001597375"/>
    </source>
</evidence>
<feature type="transmembrane region" description="Helical" evidence="2">
    <location>
        <begin position="464"/>
        <end position="484"/>
    </location>
</feature>
<dbReference type="Pfam" id="PF09972">
    <property type="entry name" value="DUF2207"/>
    <property type="match status" value="1"/>
</dbReference>
<feature type="domain" description="DUF2207" evidence="3">
    <location>
        <begin position="25"/>
        <end position="215"/>
    </location>
</feature>
<dbReference type="InterPro" id="IPR018702">
    <property type="entry name" value="DUF2207"/>
</dbReference>
<dbReference type="Proteomes" id="UP001597375">
    <property type="component" value="Unassembled WGS sequence"/>
</dbReference>
<keyword evidence="2" id="KW-1133">Transmembrane helix</keyword>
<dbReference type="InterPro" id="IPR048389">
    <property type="entry name" value="YciQ-like_C"/>
</dbReference>
<keyword evidence="2" id="KW-0472">Membrane</keyword>
<feature type="transmembrane region" description="Helical" evidence="2">
    <location>
        <begin position="438"/>
        <end position="458"/>
    </location>
</feature>
<evidence type="ECO:0000256" key="2">
    <source>
        <dbReference type="SAM" id="Phobius"/>
    </source>
</evidence>
<dbReference type="RefSeq" id="WP_386818341.1">
    <property type="nucleotide sequence ID" value="NZ_JBHUIT010000002.1"/>
</dbReference>
<organism evidence="5 6">
    <name type="scientific">Luteolibacter algae</name>
    <dbReference type="NCBI Taxonomy" id="454151"/>
    <lineage>
        <taxon>Bacteria</taxon>
        <taxon>Pseudomonadati</taxon>
        <taxon>Verrucomicrobiota</taxon>
        <taxon>Verrucomicrobiia</taxon>
        <taxon>Verrucomicrobiales</taxon>
        <taxon>Verrucomicrobiaceae</taxon>
        <taxon>Luteolibacter</taxon>
    </lineage>
</organism>
<comment type="caution">
    <text evidence="5">The sequence shown here is derived from an EMBL/GenBank/DDBJ whole genome shotgun (WGS) entry which is preliminary data.</text>
</comment>
<protein>
    <submittedName>
        <fullName evidence="5">DUF2207 domain-containing protein</fullName>
    </submittedName>
</protein>
<feature type="transmembrane region" description="Helical" evidence="2">
    <location>
        <begin position="383"/>
        <end position="402"/>
    </location>
</feature>
<dbReference type="Pfam" id="PF20990">
    <property type="entry name" value="DUF2207_C"/>
    <property type="match status" value="1"/>
</dbReference>
<feature type="compositionally biased region" description="Gly residues" evidence="1">
    <location>
        <begin position="602"/>
        <end position="621"/>
    </location>
</feature>
<gene>
    <name evidence="5" type="ORF">ACFSSA_03270</name>
</gene>
<evidence type="ECO:0000256" key="1">
    <source>
        <dbReference type="SAM" id="MobiDB-lite"/>
    </source>
</evidence>
<dbReference type="EMBL" id="JBHUIT010000002">
    <property type="protein sequence ID" value="MFD2255685.1"/>
    <property type="molecule type" value="Genomic_DNA"/>
</dbReference>
<feature type="region of interest" description="Disordered" evidence="1">
    <location>
        <begin position="594"/>
        <end position="621"/>
    </location>
</feature>
<feature type="transmembrane region" description="Helical" evidence="2">
    <location>
        <begin position="408"/>
        <end position="426"/>
    </location>
</feature>
<proteinExistence type="predicted"/>
<sequence>MRNFLTPGVLILFFLTVFTLAAEERILSYDSEVKVGRDGWLDVTETIRVNVEGINISRGIYRDFPQNYVSRWGLRQRRPFKLQEVTRNGSHEPFRQEKMGSGLRIWIGSPDVILKPGTVHEYVLRYRTGRQLWFDEEGDELYWNVTGNHWAFPIDEVRASIFLPEGIRVRNATAYTGAKGETGQAYEKNEQGESVVFTTTKPFQIGEGLTVVARWAPGMLDASVYENDGFWKENLLLFLGMAVVLAGFGTFVYAWFLVGRDPAKGVIVPRWEPPAGFSPAVVRYIKFMRFDDPCFTAGVMSLASQGFLRIEGMPSEKFKLTAQTCPKSPLPDEAVLLDKLFSEGDELILDPKNHSIISSAKNQFHKALKKMTHGRFFKTHVKYWLLGMLPCVAGMMLMIVPAEEPGKVYLYSVWSVAFGFFLNSLAAKTRSGILSLRGMLTICLVIVTPIFGFVLWLISESGGVWCAVFQLTIIVMAILFHYLIKAPTPDGRKVLDEIDGFKEYLSVAEEDRLNLENPPEKTPELFERFLPYALALGVDQKWSEKFDEILSAASKVQGEHNYRPSFYSGNTNHLNNALTGAALGAAVGSALVSSAASPSSSGGSGGGSSGGGGGGGGGGGW</sequence>
<keyword evidence="6" id="KW-1185">Reference proteome</keyword>
<reference evidence="6" key="1">
    <citation type="journal article" date="2019" name="Int. J. Syst. Evol. Microbiol.">
        <title>The Global Catalogue of Microorganisms (GCM) 10K type strain sequencing project: providing services to taxonomists for standard genome sequencing and annotation.</title>
        <authorList>
            <consortium name="The Broad Institute Genomics Platform"/>
            <consortium name="The Broad Institute Genome Sequencing Center for Infectious Disease"/>
            <person name="Wu L."/>
            <person name="Ma J."/>
        </authorList>
    </citation>
    <scope>NUCLEOTIDE SEQUENCE [LARGE SCALE GENOMIC DNA]</scope>
    <source>
        <strain evidence="6">CGMCC 4.7106</strain>
    </source>
</reference>
<keyword evidence="2" id="KW-0812">Transmembrane</keyword>
<accession>A0ABW5D7N7</accession>
<name>A0ABW5D7N7_9BACT</name>
<evidence type="ECO:0000259" key="3">
    <source>
        <dbReference type="Pfam" id="PF09972"/>
    </source>
</evidence>
<feature type="transmembrane region" description="Helical" evidence="2">
    <location>
        <begin position="235"/>
        <end position="258"/>
    </location>
</feature>